<reference evidence="2 3" key="1">
    <citation type="submission" date="2015-09" db="EMBL/GenBank/DDBJ databases">
        <authorList>
            <consortium name="Swine Surveillance"/>
        </authorList>
    </citation>
    <scope>NUCLEOTIDE SEQUENCE [LARGE SCALE GENOMIC DNA]</scope>
    <source>
        <strain evidence="2 3">CECT 4357</strain>
    </source>
</reference>
<evidence type="ECO:0000313" key="2">
    <source>
        <dbReference type="EMBL" id="CUH64054.1"/>
    </source>
</evidence>
<dbReference type="EMBL" id="CYSA01000015">
    <property type="protein sequence ID" value="CUH64054.1"/>
    <property type="molecule type" value="Genomic_DNA"/>
</dbReference>
<dbReference type="RefSeq" id="WP_058261815.1">
    <property type="nucleotide sequence ID" value="NZ_CP051181.1"/>
</dbReference>
<keyword evidence="1" id="KW-1133">Transmembrane helix</keyword>
<keyword evidence="1" id="KW-0472">Membrane</keyword>
<feature type="transmembrane region" description="Helical" evidence="1">
    <location>
        <begin position="134"/>
        <end position="154"/>
    </location>
</feature>
<keyword evidence="1" id="KW-0812">Transmembrane</keyword>
<evidence type="ECO:0008006" key="4">
    <source>
        <dbReference type="Google" id="ProtNLM"/>
    </source>
</evidence>
<dbReference type="Pfam" id="PF11157">
    <property type="entry name" value="DUF2937"/>
    <property type="match status" value="1"/>
</dbReference>
<dbReference type="AlphaFoldDB" id="A0A0P1F7X2"/>
<proteinExistence type="predicted"/>
<dbReference type="STRING" id="53501.SAMN04488043_10982"/>
<name>A0A0P1F7X2_THAGE</name>
<keyword evidence="3" id="KW-1185">Reference proteome</keyword>
<sequence length="162" mass="17375">MVLRILTVAGGIAGAAALSQFPEYSQQYTQRLGGAVDELSRVVADFDTSAQAAGLSRDKALELMTGSDFVTRRRVDMERSIARHQRLAADLAALDGAGPFMRAYHLGHIRDGDIAARAWQAYQPALPLTLEGGIFAGAGFFSGFGLLAGLLALLRAPFRRRP</sequence>
<dbReference type="InterPro" id="IPR022584">
    <property type="entry name" value="DUF2937"/>
</dbReference>
<protein>
    <recommendedName>
        <fullName evidence="4">DUF2937 family protein</fullName>
    </recommendedName>
</protein>
<dbReference type="OrthoDB" id="193051at2"/>
<evidence type="ECO:0000256" key="1">
    <source>
        <dbReference type="SAM" id="Phobius"/>
    </source>
</evidence>
<organism evidence="2 3">
    <name type="scientific">Thalassovita gelatinovora</name>
    <name type="common">Thalassobius gelatinovorus</name>
    <dbReference type="NCBI Taxonomy" id="53501"/>
    <lineage>
        <taxon>Bacteria</taxon>
        <taxon>Pseudomonadati</taxon>
        <taxon>Pseudomonadota</taxon>
        <taxon>Alphaproteobacteria</taxon>
        <taxon>Rhodobacterales</taxon>
        <taxon>Roseobacteraceae</taxon>
        <taxon>Thalassovita</taxon>
    </lineage>
</organism>
<gene>
    <name evidence="2" type="ORF">TG4357_01041</name>
</gene>
<evidence type="ECO:0000313" key="3">
    <source>
        <dbReference type="Proteomes" id="UP000051587"/>
    </source>
</evidence>
<accession>A0A0P1F7X2</accession>
<dbReference type="Proteomes" id="UP000051587">
    <property type="component" value="Unassembled WGS sequence"/>
</dbReference>